<evidence type="ECO:0000259" key="9">
    <source>
        <dbReference type="Pfam" id="PF00691"/>
    </source>
</evidence>
<evidence type="ECO:0000313" key="11">
    <source>
        <dbReference type="EMBL" id="MRU15475.1"/>
    </source>
</evidence>
<dbReference type="RefSeq" id="WP_154150802.1">
    <property type="nucleotide sequence ID" value="NZ_SZWE01000001.1"/>
</dbReference>
<dbReference type="InterPro" id="IPR050330">
    <property type="entry name" value="Bact_OuterMem_StrucFunc"/>
</dbReference>
<dbReference type="PANTHER" id="PTHR30329">
    <property type="entry name" value="STATOR ELEMENT OF FLAGELLAR MOTOR COMPLEX"/>
    <property type="match status" value="1"/>
</dbReference>
<comment type="similarity">
    <text evidence="2">Belongs to the MotB family.</text>
</comment>
<dbReference type="InterPro" id="IPR036737">
    <property type="entry name" value="OmpA-like_sf"/>
</dbReference>
<gene>
    <name evidence="11" type="ORF">FDP25_08540</name>
</gene>
<dbReference type="SUPFAM" id="SSF103088">
    <property type="entry name" value="OmpA-like"/>
    <property type="match status" value="1"/>
</dbReference>
<dbReference type="Proteomes" id="UP000564704">
    <property type="component" value="Unassembled WGS sequence"/>
</dbReference>
<evidence type="ECO:0000256" key="6">
    <source>
        <dbReference type="ARBA" id="ARBA00023136"/>
    </source>
</evidence>
<evidence type="ECO:0000256" key="1">
    <source>
        <dbReference type="ARBA" id="ARBA00004162"/>
    </source>
</evidence>
<evidence type="ECO:0000256" key="7">
    <source>
        <dbReference type="SAM" id="MobiDB-lite"/>
    </source>
</evidence>
<name>A0A844CPS7_9RHOB</name>
<keyword evidence="12" id="KW-1185">Reference proteome</keyword>
<dbReference type="EMBL" id="SZWE01000001">
    <property type="protein sequence ID" value="MRU15475.1"/>
    <property type="molecule type" value="Genomic_DNA"/>
</dbReference>
<evidence type="ECO:0000259" key="10">
    <source>
        <dbReference type="Pfam" id="PF13677"/>
    </source>
</evidence>
<reference evidence="11 12" key="1">
    <citation type="submission" date="2019-05" db="EMBL/GenBank/DDBJ databases">
        <title>Roseovarius bejariae sp. nov., a moderately halophylic bacterium isolated from a saline soil in Rambla Salada (Murcia).</title>
        <authorList>
            <person name="Castro D.J."/>
            <person name="Gomez-Altuve A."/>
            <person name="Reina J.C."/>
            <person name="Rodriguez M."/>
            <person name="Sampedro I."/>
            <person name="Llamas I."/>
            <person name="Martinez-Checa F."/>
        </authorList>
    </citation>
    <scope>NUCLEOTIDE SEQUENCE [LARGE SCALE GENOMIC DNA]</scope>
    <source>
        <strain evidence="11 12">A21</strain>
    </source>
</reference>
<protein>
    <submittedName>
        <fullName evidence="11">Chemotaxis protein MotB</fullName>
    </submittedName>
</protein>
<keyword evidence="4 8" id="KW-0812">Transmembrane</keyword>
<dbReference type="GO" id="GO:0005886">
    <property type="term" value="C:plasma membrane"/>
    <property type="evidence" value="ECO:0007669"/>
    <property type="project" value="UniProtKB-SubCell"/>
</dbReference>
<dbReference type="InterPro" id="IPR006665">
    <property type="entry name" value="OmpA-like"/>
</dbReference>
<feature type="domain" description="Motility protein B-like N-terminal" evidence="10">
    <location>
        <begin position="15"/>
        <end position="67"/>
    </location>
</feature>
<sequence>MSAPGDNAAPVIIKRKKVTGGDGHHGGAWKVAYADFVTAMMAFFLLMWLLNATTEKQRKGIADYFSPTIPINRISGGGDGSFGGESVFSEEVLPQNGTGATNRRPTESRQARGEMGVAAQGAEQSDAVMESAAERALKDVEDLLSGTSGESNVSRKMGRHILTRLTDEGLLIEVFDLPGAQLFRTGTAEPTDLLYQIAGILSEAGALVQNGIAVEGHIQAAPVVLAHNPVWDLSAERANAMRQLLQDRGLDAERMQRVTGHADREPVVRNPMAMRNNRVEVIFLRSDSG</sequence>
<keyword evidence="5 8" id="KW-1133">Transmembrane helix</keyword>
<organism evidence="11 12">
    <name type="scientific">Roseovarius bejariae</name>
    <dbReference type="NCBI Taxonomy" id="2576383"/>
    <lineage>
        <taxon>Bacteria</taxon>
        <taxon>Pseudomonadati</taxon>
        <taxon>Pseudomonadota</taxon>
        <taxon>Alphaproteobacteria</taxon>
        <taxon>Rhodobacterales</taxon>
        <taxon>Roseobacteraceae</taxon>
        <taxon>Roseovarius</taxon>
    </lineage>
</organism>
<evidence type="ECO:0000256" key="5">
    <source>
        <dbReference type="ARBA" id="ARBA00022989"/>
    </source>
</evidence>
<feature type="transmembrane region" description="Helical" evidence="8">
    <location>
        <begin position="31"/>
        <end position="50"/>
    </location>
</feature>
<dbReference type="Gene3D" id="3.30.1330.60">
    <property type="entry name" value="OmpA-like domain"/>
    <property type="match status" value="1"/>
</dbReference>
<evidence type="ECO:0000313" key="12">
    <source>
        <dbReference type="Proteomes" id="UP000564704"/>
    </source>
</evidence>
<evidence type="ECO:0000256" key="4">
    <source>
        <dbReference type="ARBA" id="ARBA00022692"/>
    </source>
</evidence>
<evidence type="ECO:0000256" key="3">
    <source>
        <dbReference type="ARBA" id="ARBA00022475"/>
    </source>
</evidence>
<feature type="domain" description="OmpA-like" evidence="9">
    <location>
        <begin position="192"/>
        <end position="275"/>
    </location>
</feature>
<evidence type="ECO:0000256" key="2">
    <source>
        <dbReference type="ARBA" id="ARBA00008914"/>
    </source>
</evidence>
<dbReference type="OrthoDB" id="7170686at2"/>
<dbReference type="AlphaFoldDB" id="A0A844CPS7"/>
<comment type="subcellular location">
    <subcellularLocation>
        <location evidence="1">Cell membrane</location>
        <topology evidence="1">Single-pass membrane protein</topology>
    </subcellularLocation>
</comment>
<dbReference type="PANTHER" id="PTHR30329:SF21">
    <property type="entry name" value="LIPOPROTEIN YIAD-RELATED"/>
    <property type="match status" value="1"/>
</dbReference>
<dbReference type="Pfam" id="PF00691">
    <property type="entry name" value="OmpA"/>
    <property type="match status" value="1"/>
</dbReference>
<keyword evidence="6 8" id="KW-0472">Membrane</keyword>
<feature type="region of interest" description="Disordered" evidence="7">
    <location>
        <begin position="92"/>
        <end position="112"/>
    </location>
</feature>
<evidence type="ECO:0000256" key="8">
    <source>
        <dbReference type="SAM" id="Phobius"/>
    </source>
</evidence>
<dbReference type="Pfam" id="PF13677">
    <property type="entry name" value="MotB_plug"/>
    <property type="match status" value="1"/>
</dbReference>
<proteinExistence type="inferred from homology"/>
<keyword evidence="3" id="KW-1003">Cell membrane</keyword>
<dbReference type="InterPro" id="IPR025713">
    <property type="entry name" value="MotB-like_N_dom"/>
</dbReference>
<comment type="caution">
    <text evidence="11">The sequence shown here is derived from an EMBL/GenBank/DDBJ whole genome shotgun (WGS) entry which is preliminary data.</text>
</comment>
<accession>A0A844CPS7</accession>